<feature type="repeat" description="TPR" evidence="3">
    <location>
        <begin position="848"/>
        <end position="881"/>
    </location>
</feature>
<dbReference type="EMBL" id="FOCT01000002">
    <property type="protein sequence ID" value="SEN06703.1"/>
    <property type="molecule type" value="Genomic_DNA"/>
</dbReference>
<dbReference type="Gene3D" id="1.25.40.10">
    <property type="entry name" value="Tetratricopeptide repeat domain"/>
    <property type="match status" value="4"/>
</dbReference>
<keyword evidence="2 3" id="KW-0802">TPR repeat</keyword>
<keyword evidence="1" id="KW-0677">Repeat</keyword>
<sequence length="929" mass="101761">MRAFRKTALKKTGLMLVIAAALTAGSMQGCNKAEDPAKLMADAKRYEESGDHKSAIIQLKNVLQQNPDNSEARYLLGAIYNKTGDFQSAEKELRKALSLGMDAGKVLPELGQVLLRLGAYQQILDETKELAGKTKSAHILTLRGNAQLGLGKASEAKALFEQALGQNPDSAEALIGLAKYSLLQRDVEAAAHFSEQAVSRSPQNVDAWLFKGDLLRMQGKSGEALAAYDQVVKLKPNAAVAYINKAFIEIGRGKFEAAKADIDAARKISPSLMVFYTQALLDFSQQKPAAALESLQQVLSKSPEHMPSVLLAGAVQFALGSMPQAEQHLKHYLEKDPSNLYARKLLASVLLKNRETKRALDVLAPALKNVKEDPQLFALTGESYMQARDFAKATEYFEKASDIAPRSAMLHTALSMSRLGQGESARAISELETATKLDPKSPRTGILLVMTHLRLKEFDKALAAVKALEKENPDNPLIQNLKGGIYLGKKDVGNARTSFEKALAIDPTYFPAIVNLAQLDLQDKKPDAARKRFEAMLEKDKKNIPAMTALADLAVNQGRPKEATEWLEKAMQENPNVLQPAILLGSHYLRLNEKQKALALAKKLQGSYPKEPATLDLLAQAQLANADKAGALESYKKLAALMPESALTQFRIAVVHITMQNIAAASDALKKALMIKPDYLDAQLAQIGIESGQGNYEKAIAISRQVQRQHKKSPAGYIAEGDLWLKQKNPALAASAYEQAFAINKNPTSLMKLHASLRQAGKDKEADLRLTEWLKKHPDDLSTRMYLADTFLTEGKLAAAVEQYQAVLKERPKFAPALNNLATAYQRQKDPRALEYAEKAYQLATENPAVLDTLGWVLLEQENIARALPLLQKAASLAPQAGEIRYHFASALVKSGNKSQARKELEQILATGKTFSGIDEARALLERIQ</sequence>
<dbReference type="NCBIfam" id="TIGR02917">
    <property type="entry name" value="PEP_TPR_lipo"/>
    <property type="match status" value="1"/>
</dbReference>
<dbReference type="InterPro" id="IPR051012">
    <property type="entry name" value="CellSynth/LPSAsmb/PSIAsmb"/>
</dbReference>
<dbReference type="PROSITE" id="PS50005">
    <property type="entry name" value="TPR"/>
    <property type="match status" value="6"/>
</dbReference>
<protein>
    <submittedName>
        <fullName evidence="5">Putative PEP-CTERM system TPR-repeat lipoprotein</fullName>
    </submittedName>
</protein>
<dbReference type="Pfam" id="PF13181">
    <property type="entry name" value="TPR_8"/>
    <property type="match status" value="3"/>
</dbReference>
<dbReference type="SMART" id="SM00028">
    <property type="entry name" value="TPR"/>
    <property type="match status" value="21"/>
</dbReference>
<dbReference type="PANTHER" id="PTHR45586">
    <property type="entry name" value="TPR REPEAT-CONTAINING PROTEIN PA4667"/>
    <property type="match status" value="1"/>
</dbReference>
<evidence type="ECO:0000256" key="4">
    <source>
        <dbReference type="SAM" id="SignalP"/>
    </source>
</evidence>
<feature type="repeat" description="TPR" evidence="3">
    <location>
        <begin position="374"/>
        <end position="407"/>
    </location>
</feature>
<evidence type="ECO:0000313" key="5">
    <source>
        <dbReference type="EMBL" id="SEN06703.1"/>
    </source>
</evidence>
<evidence type="ECO:0000256" key="3">
    <source>
        <dbReference type="PROSITE-ProRule" id="PRU00339"/>
    </source>
</evidence>
<gene>
    <name evidence="5" type="ORF">SAMN05216404_102271</name>
</gene>
<name>A0A1H8DHI3_9PROT</name>
<dbReference type="Proteomes" id="UP000183898">
    <property type="component" value="Unassembled WGS sequence"/>
</dbReference>
<dbReference type="InterPro" id="IPR011990">
    <property type="entry name" value="TPR-like_helical_dom_sf"/>
</dbReference>
<feature type="repeat" description="TPR" evidence="3">
    <location>
        <begin position="476"/>
        <end position="509"/>
    </location>
</feature>
<dbReference type="Pfam" id="PF14559">
    <property type="entry name" value="TPR_19"/>
    <property type="match status" value="5"/>
</dbReference>
<keyword evidence="4" id="KW-0732">Signal</keyword>
<keyword evidence="5" id="KW-0449">Lipoprotein</keyword>
<reference evidence="5 6" key="1">
    <citation type="submission" date="2016-10" db="EMBL/GenBank/DDBJ databases">
        <authorList>
            <person name="de Groot N.N."/>
        </authorList>
    </citation>
    <scope>NUCLEOTIDE SEQUENCE [LARGE SCALE GENOMIC DNA]</scope>
    <source>
        <strain evidence="5 6">Nl18</strain>
    </source>
</reference>
<feature type="repeat" description="TPR" evidence="3">
    <location>
        <begin position="205"/>
        <end position="238"/>
    </location>
</feature>
<dbReference type="SUPFAM" id="SSF48452">
    <property type="entry name" value="TPR-like"/>
    <property type="match status" value="4"/>
</dbReference>
<dbReference type="AlphaFoldDB" id="A0A1H8DHI3"/>
<evidence type="ECO:0000313" key="6">
    <source>
        <dbReference type="Proteomes" id="UP000183898"/>
    </source>
</evidence>
<dbReference type="InterPro" id="IPR014266">
    <property type="entry name" value="PEP-CTERM_TPR_PrsT"/>
</dbReference>
<evidence type="ECO:0000256" key="1">
    <source>
        <dbReference type="ARBA" id="ARBA00022737"/>
    </source>
</evidence>
<dbReference type="RefSeq" id="WP_074744582.1">
    <property type="nucleotide sequence ID" value="NZ_FOCT01000002.1"/>
</dbReference>
<organism evidence="5 6">
    <name type="scientific">Nitrosospira multiformis</name>
    <dbReference type="NCBI Taxonomy" id="1231"/>
    <lineage>
        <taxon>Bacteria</taxon>
        <taxon>Pseudomonadati</taxon>
        <taxon>Pseudomonadota</taxon>
        <taxon>Betaproteobacteria</taxon>
        <taxon>Nitrosomonadales</taxon>
        <taxon>Nitrosomonadaceae</taxon>
        <taxon>Nitrosospira</taxon>
    </lineage>
</organism>
<dbReference type="Pfam" id="PF13432">
    <property type="entry name" value="TPR_16"/>
    <property type="match status" value="3"/>
</dbReference>
<evidence type="ECO:0000256" key="2">
    <source>
        <dbReference type="ARBA" id="ARBA00022803"/>
    </source>
</evidence>
<feature type="chain" id="PRO_5010282025" evidence="4">
    <location>
        <begin position="30"/>
        <end position="929"/>
    </location>
</feature>
<proteinExistence type="predicted"/>
<accession>A0A1H8DHI3</accession>
<feature type="repeat" description="TPR" evidence="3">
    <location>
        <begin position="70"/>
        <end position="103"/>
    </location>
</feature>
<dbReference type="PROSITE" id="PS51257">
    <property type="entry name" value="PROKAR_LIPOPROTEIN"/>
    <property type="match status" value="1"/>
</dbReference>
<feature type="signal peptide" evidence="4">
    <location>
        <begin position="1"/>
        <end position="29"/>
    </location>
</feature>
<dbReference type="InterPro" id="IPR019734">
    <property type="entry name" value="TPR_rpt"/>
</dbReference>
<feature type="repeat" description="TPR" evidence="3">
    <location>
        <begin position="137"/>
        <end position="170"/>
    </location>
</feature>
<dbReference type="PANTHER" id="PTHR45586:SF1">
    <property type="entry name" value="LIPOPOLYSACCHARIDE ASSEMBLY PROTEIN B"/>
    <property type="match status" value="1"/>
</dbReference>